<dbReference type="InterPro" id="IPR001816">
    <property type="entry name" value="Transl_elong_EFTs/EF1B"/>
</dbReference>
<evidence type="ECO:0000313" key="8">
    <source>
        <dbReference type="Proteomes" id="UP000470771"/>
    </source>
</evidence>
<dbReference type="Proteomes" id="UP000470771">
    <property type="component" value="Unassembled WGS sequence"/>
</dbReference>
<dbReference type="Gene3D" id="1.10.8.10">
    <property type="entry name" value="DNA helicase RuvA subunit, C-terminal domain"/>
    <property type="match status" value="1"/>
</dbReference>
<dbReference type="HAMAP" id="MF_00050">
    <property type="entry name" value="EF_Ts"/>
    <property type="match status" value="1"/>
</dbReference>
<evidence type="ECO:0000256" key="2">
    <source>
        <dbReference type="ARBA" id="ARBA00016956"/>
    </source>
</evidence>
<dbReference type="InterPro" id="IPR018101">
    <property type="entry name" value="Transl_elong_Ts_CS"/>
</dbReference>
<feature type="domain" description="Translation elongation factor EFTs/EF1B dimerisation" evidence="6">
    <location>
        <begin position="73"/>
        <end position="269"/>
    </location>
</feature>
<dbReference type="InterPro" id="IPR014039">
    <property type="entry name" value="Transl_elong_EFTs/EF1B_dimer"/>
</dbReference>
<evidence type="ECO:0000256" key="1">
    <source>
        <dbReference type="ARBA" id="ARBA00005532"/>
    </source>
</evidence>
<keyword evidence="3 5" id="KW-0251">Elongation factor</keyword>
<keyword evidence="8" id="KW-1185">Reference proteome</keyword>
<dbReference type="FunFam" id="1.10.286.20:FF:000001">
    <property type="entry name" value="Elongation factor Ts"/>
    <property type="match status" value="1"/>
</dbReference>
<evidence type="ECO:0000256" key="4">
    <source>
        <dbReference type="ARBA" id="ARBA00022917"/>
    </source>
</evidence>
<dbReference type="InterPro" id="IPR009060">
    <property type="entry name" value="UBA-like_sf"/>
</dbReference>
<evidence type="ECO:0000256" key="3">
    <source>
        <dbReference type="ARBA" id="ARBA00022768"/>
    </source>
</evidence>
<dbReference type="CDD" id="cd14275">
    <property type="entry name" value="UBA_EF-Ts"/>
    <property type="match status" value="1"/>
</dbReference>
<evidence type="ECO:0000259" key="6">
    <source>
        <dbReference type="Pfam" id="PF00889"/>
    </source>
</evidence>
<gene>
    <name evidence="5" type="primary">tsf</name>
    <name evidence="7" type="ORF">GQN54_03190</name>
</gene>
<reference evidence="7 8" key="1">
    <citation type="submission" date="2019-12" db="EMBL/GenBank/DDBJ databases">
        <authorList>
            <person name="Zhao J."/>
        </authorList>
    </citation>
    <scope>NUCLEOTIDE SEQUENCE [LARGE SCALE GENOMIC DNA]</scope>
    <source>
        <strain evidence="7 8">S-15</strain>
    </source>
</reference>
<sequence>MATITAAEVNKLRKQTGAGMMDCKKALVEANGDFEQAIDLLRKKGQKIAANRGDRDAKEGLVLAKTTADNKKGVMVVVNCETDFVAKNDDFAAFANNILDAVIENGVSTVDAAKALTYPGTSLTIADRIIEEVGKIGEKIDLSAVEIIESELVVAYNHPGNSLASMVAVSKAGDAEAEAAKNVAMQVAAMNPIALNDEGVDAETIERELEIGRDQARQEGKPEEMIDKIAQGKLGKFYKENTLVKQQYIKDNSLTVEAYLKSVNKELVATGFKRISLS</sequence>
<feature type="region of interest" description="Involved in Mg(2+) ion dislocation from EF-Tu" evidence="5">
    <location>
        <begin position="82"/>
        <end position="85"/>
    </location>
</feature>
<dbReference type="Gene3D" id="1.10.286.20">
    <property type="match status" value="1"/>
</dbReference>
<comment type="similarity">
    <text evidence="1 5">Belongs to the EF-Ts family.</text>
</comment>
<name>A0A6N9NKD8_9FLAO</name>
<organism evidence="7 8">
    <name type="scientific">Acidiluteibacter ferrifornacis</name>
    <dbReference type="NCBI Taxonomy" id="2692424"/>
    <lineage>
        <taxon>Bacteria</taxon>
        <taxon>Pseudomonadati</taxon>
        <taxon>Bacteroidota</taxon>
        <taxon>Flavobacteriia</taxon>
        <taxon>Flavobacteriales</taxon>
        <taxon>Cryomorphaceae</taxon>
        <taxon>Acidiluteibacter</taxon>
    </lineage>
</organism>
<comment type="subcellular location">
    <subcellularLocation>
        <location evidence="5">Cytoplasm</location>
    </subcellularLocation>
</comment>
<dbReference type="EMBL" id="WWNE01000004">
    <property type="protein sequence ID" value="NBG65105.1"/>
    <property type="molecule type" value="Genomic_DNA"/>
</dbReference>
<keyword evidence="4 5" id="KW-0648">Protein biosynthesis</keyword>
<dbReference type="RefSeq" id="WP_160631924.1">
    <property type="nucleotide sequence ID" value="NZ_WWNE01000004.1"/>
</dbReference>
<protein>
    <recommendedName>
        <fullName evidence="2 5">Elongation factor Ts</fullName>
        <shortName evidence="5">EF-Ts</shortName>
    </recommendedName>
</protein>
<dbReference type="GO" id="GO:0005737">
    <property type="term" value="C:cytoplasm"/>
    <property type="evidence" value="ECO:0007669"/>
    <property type="project" value="UniProtKB-SubCell"/>
</dbReference>
<dbReference type="AlphaFoldDB" id="A0A6N9NKD8"/>
<dbReference type="Pfam" id="PF00889">
    <property type="entry name" value="EF_TS"/>
    <property type="match status" value="1"/>
</dbReference>
<dbReference type="InterPro" id="IPR036402">
    <property type="entry name" value="EF-Ts_dimer_sf"/>
</dbReference>
<dbReference type="PROSITE" id="PS01126">
    <property type="entry name" value="EF_TS_1"/>
    <property type="match status" value="1"/>
</dbReference>
<dbReference type="PANTHER" id="PTHR11741:SF0">
    <property type="entry name" value="ELONGATION FACTOR TS, MITOCHONDRIAL"/>
    <property type="match status" value="1"/>
</dbReference>
<dbReference type="GO" id="GO:0003746">
    <property type="term" value="F:translation elongation factor activity"/>
    <property type="evidence" value="ECO:0007669"/>
    <property type="project" value="UniProtKB-UniRule"/>
</dbReference>
<dbReference type="FunFam" id="1.10.8.10:FF:000001">
    <property type="entry name" value="Elongation factor Ts"/>
    <property type="match status" value="1"/>
</dbReference>
<keyword evidence="5" id="KW-0963">Cytoplasm</keyword>
<comment type="function">
    <text evidence="5">Associates with the EF-Tu.GDP complex and induces the exchange of GDP to GTP. It remains bound to the aminoacyl-tRNA.EF-Tu.GTP complex up to the GTP hydrolysis stage on the ribosome.</text>
</comment>
<dbReference type="SUPFAM" id="SSF54713">
    <property type="entry name" value="Elongation factor Ts (EF-Ts), dimerisation domain"/>
    <property type="match status" value="1"/>
</dbReference>
<proteinExistence type="inferred from homology"/>
<evidence type="ECO:0000256" key="5">
    <source>
        <dbReference type="HAMAP-Rule" id="MF_00050"/>
    </source>
</evidence>
<dbReference type="PANTHER" id="PTHR11741">
    <property type="entry name" value="ELONGATION FACTOR TS"/>
    <property type="match status" value="1"/>
</dbReference>
<comment type="caution">
    <text evidence="7">The sequence shown here is derived from an EMBL/GenBank/DDBJ whole genome shotgun (WGS) entry which is preliminary data.</text>
</comment>
<evidence type="ECO:0000313" key="7">
    <source>
        <dbReference type="EMBL" id="NBG65105.1"/>
    </source>
</evidence>
<dbReference type="NCBIfam" id="TIGR00116">
    <property type="entry name" value="tsf"/>
    <property type="match status" value="1"/>
</dbReference>
<dbReference type="Gene3D" id="3.30.479.20">
    <property type="entry name" value="Elongation factor Ts, dimerisation domain"/>
    <property type="match status" value="2"/>
</dbReference>
<dbReference type="SUPFAM" id="SSF46934">
    <property type="entry name" value="UBA-like"/>
    <property type="match status" value="1"/>
</dbReference>
<accession>A0A6N9NKD8</accession>